<comment type="caution">
    <text evidence="4">The sequence shown here is derived from an EMBL/GenBank/DDBJ whole genome shotgun (WGS) entry which is preliminary data.</text>
</comment>
<keyword evidence="5" id="KW-1185">Reference proteome</keyword>
<dbReference type="InterPro" id="IPR030678">
    <property type="entry name" value="Peptide/Ni-bd"/>
</dbReference>
<evidence type="ECO:0000259" key="3">
    <source>
        <dbReference type="Pfam" id="PF00496"/>
    </source>
</evidence>
<feature type="chain" id="PRO_5047291406" evidence="2">
    <location>
        <begin position="26"/>
        <end position="576"/>
    </location>
</feature>
<proteinExistence type="predicted"/>
<sequence length="576" mass="61915">MFRTTRKRMLPVVALTASIAMLAAACSDSTDPKDNPKPGGSAAPTSDGPAEKVDRPLVVFAGSQSPITPNFNPYAPTVLHGALGPIYETLFHYNKTKAVDPEPMLGESFEFNEDGTELTIKLRAGVKWNDGKDFTADDVVFSFTNVAKAAYIESAEAVDATTVKLKFNAPSFTNEWAVLGASFMVPKHVFGEFTSLDKLVAFANDKAPVGTGPFVLEAATSASYTLKANPNYWQEGKPALQEVQYLAIDGNSSAQAMMQAGEIDYMSLFVPNPESITGTGDVAMVNTPMDPTVLYTCANADLGCKGAQTDVAVRNALSLALDRATINEKAFVGLAGTISPTFALLGRDDKWIADGMPKEIAQQANVAEAEKVLTDAGYAKGSDGIFAKDGQKVSMTLKVISDWSDYVSATELIASQAKAAGIEVKVETTDWDGFSNARLSGDYELIIGGMVGTSLADPFQLYRDWFTGDYTQKVGTNLEPGEWNMTRYSNKIVDEAIQTAAGTRDEAVKKEAYGKVQAEIVRDLPYIPLIINATQSFFNTVDYSNWPTEDNMFAFPSSWGSVSSGIVLGNVQGPKK</sequence>
<organism evidence="4 5">
    <name type="scientific">Flavimobilis rhizosphaerae</name>
    <dbReference type="NCBI Taxonomy" id="2775421"/>
    <lineage>
        <taxon>Bacteria</taxon>
        <taxon>Bacillati</taxon>
        <taxon>Actinomycetota</taxon>
        <taxon>Actinomycetes</taxon>
        <taxon>Micrococcales</taxon>
        <taxon>Jonesiaceae</taxon>
        <taxon>Flavimobilis</taxon>
    </lineage>
</organism>
<dbReference type="EMBL" id="JACZDF010000003">
    <property type="protein sequence ID" value="MBD9699400.1"/>
    <property type="molecule type" value="Genomic_DNA"/>
</dbReference>
<dbReference type="Proteomes" id="UP000642107">
    <property type="component" value="Unassembled WGS sequence"/>
</dbReference>
<dbReference type="RefSeq" id="WP_192279411.1">
    <property type="nucleotide sequence ID" value="NZ_JACZDF010000003.1"/>
</dbReference>
<dbReference type="PROSITE" id="PS51257">
    <property type="entry name" value="PROKAR_LIPOPROTEIN"/>
    <property type="match status" value="1"/>
</dbReference>
<dbReference type="Pfam" id="PF00496">
    <property type="entry name" value="SBP_bac_5"/>
    <property type="match status" value="1"/>
</dbReference>
<gene>
    <name evidence="4" type="ORF">IGS67_07845</name>
</gene>
<dbReference type="SUPFAM" id="SSF53850">
    <property type="entry name" value="Periplasmic binding protein-like II"/>
    <property type="match status" value="1"/>
</dbReference>
<dbReference type="PIRSF" id="PIRSF002741">
    <property type="entry name" value="MppA"/>
    <property type="match status" value="1"/>
</dbReference>
<evidence type="ECO:0000256" key="1">
    <source>
        <dbReference type="SAM" id="MobiDB-lite"/>
    </source>
</evidence>
<dbReference type="InterPro" id="IPR039424">
    <property type="entry name" value="SBP_5"/>
</dbReference>
<evidence type="ECO:0000313" key="5">
    <source>
        <dbReference type="Proteomes" id="UP000642107"/>
    </source>
</evidence>
<feature type="signal peptide" evidence="2">
    <location>
        <begin position="1"/>
        <end position="25"/>
    </location>
</feature>
<dbReference type="CDD" id="cd08509">
    <property type="entry name" value="PBP2_TmCBP_oligosaccharides_like"/>
    <property type="match status" value="1"/>
</dbReference>
<accession>A0ABR9DTR8</accession>
<protein>
    <submittedName>
        <fullName evidence="4">ABC transporter substrate-binding protein</fullName>
    </submittedName>
</protein>
<dbReference type="Gene3D" id="3.10.105.10">
    <property type="entry name" value="Dipeptide-binding Protein, Domain 3"/>
    <property type="match status" value="1"/>
</dbReference>
<dbReference type="PANTHER" id="PTHR30290">
    <property type="entry name" value="PERIPLASMIC BINDING COMPONENT OF ABC TRANSPORTER"/>
    <property type="match status" value="1"/>
</dbReference>
<dbReference type="Gene3D" id="3.90.76.10">
    <property type="entry name" value="Dipeptide-binding Protein, Domain 1"/>
    <property type="match status" value="1"/>
</dbReference>
<feature type="region of interest" description="Disordered" evidence="1">
    <location>
        <begin position="27"/>
        <end position="51"/>
    </location>
</feature>
<dbReference type="Gene3D" id="3.40.190.10">
    <property type="entry name" value="Periplasmic binding protein-like II"/>
    <property type="match status" value="1"/>
</dbReference>
<keyword evidence="2" id="KW-0732">Signal</keyword>
<feature type="domain" description="Solute-binding protein family 5" evidence="3">
    <location>
        <begin position="101"/>
        <end position="468"/>
    </location>
</feature>
<name>A0ABR9DTR8_9MICO</name>
<reference evidence="4 5" key="1">
    <citation type="submission" date="2020-09" db="EMBL/GenBank/DDBJ databases">
        <title>Flavimobilis rhizosphaerae sp. nov., isolated from rhizosphere soil of Spartina alterniflora.</title>
        <authorList>
            <person name="Hanqin C."/>
        </authorList>
    </citation>
    <scope>NUCLEOTIDE SEQUENCE [LARGE SCALE GENOMIC DNA]</scope>
    <source>
        <strain evidence="4 5">GY 10621</strain>
    </source>
</reference>
<dbReference type="InterPro" id="IPR000914">
    <property type="entry name" value="SBP_5_dom"/>
</dbReference>
<evidence type="ECO:0000313" key="4">
    <source>
        <dbReference type="EMBL" id="MBD9699400.1"/>
    </source>
</evidence>
<evidence type="ECO:0000256" key="2">
    <source>
        <dbReference type="SAM" id="SignalP"/>
    </source>
</evidence>